<dbReference type="InterPro" id="IPR036259">
    <property type="entry name" value="MFS_trans_sf"/>
</dbReference>
<feature type="transmembrane region" description="Helical" evidence="5">
    <location>
        <begin position="122"/>
        <end position="142"/>
    </location>
</feature>
<proteinExistence type="predicted"/>
<keyword evidence="3 5" id="KW-1133">Transmembrane helix</keyword>
<feature type="transmembrane region" description="Helical" evidence="5">
    <location>
        <begin position="210"/>
        <end position="233"/>
    </location>
</feature>
<dbReference type="PANTHER" id="PTHR23507">
    <property type="entry name" value="ZGC:174356"/>
    <property type="match status" value="1"/>
</dbReference>
<keyword evidence="4 5" id="KW-0472">Membrane</keyword>
<dbReference type="RefSeq" id="XP_038050057.1">
    <property type="nucleotide sequence ID" value="XM_038194129.1"/>
</dbReference>
<dbReference type="Pfam" id="PF07690">
    <property type="entry name" value="MFS_1"/>
    <property type="match status" value="1"/>
</dbReference>
<feature type="transmembrane region" description="Helical" evidence="5">
    <location>
        <begin position="184"/>
        <end position="204"/>
    </location>
</feature>
<dbReference type="EnsemblMetazoa" id="XM_038194130.1">
    <property type="protein sequence ID" value="XP_038050058.1"/>
    <property type="gene ID" value="LOC119723463"/>
</dbReference>
<dbReference type="Proteomes" id="UP000887568">
    <property type="component" value="Unplaced"/>
</dbReference>
<sequence length="488" mass="53203">MTEPPSEDSPLLNQDGVRGRSVWTSMALFLVFQILILIPGELVMATLGVQFARSTFVRQRNFTLPVGGNACDSSNISQELNDIQSETALFSTYQSFLVDLIPVVTGLPLTAVSDYTGRRPIILLRCLGPLIMATGFLVVSYFELSVYYALIGSAVFGISGGYVLLNSVSLLYVTDIVSAKQRGVALATIYGTQNTVMYLAPFILNSLLGALSSFTTIYLIVTCFALLALLWMLPPGIIRESVEKRPVDLRDLAGSVTRGIRNVFASSTEGRRWRIVLIFVCYAVISFTLYGFQNTVDLYALGKPFCWTPAQVGVYSLVYGVPNAVVAPFIVWFLERVLSDYWAIYLSVMCGVAQYLLTAVATTNAVLVYGATWAGLIFGISQPVYVTLLTRLVNKHSHGALFSVFTLVYSLGSATSLIVQSYAYSLAVLSGHARDLFFVMAGLIGITFIPTVVLHILEPKEGFEADCKITGKGGPNVLDGSTQRTERC</sequence>
<organism evidence="6 7">
    <name type="scientific">Patiria miniata</name>
    <name type="common">Bat star</name>
    <name type="synonym">Asterina miniata</name>
    <dbReference type="NCBI Taxonomy" id="46514"/>
    <lineage>
        <taxon>Eukaryota</taxon>
        <taxon>Metazoa</taxon>
        <taxon>Echinodermata</taxon>
        <taxon>Eleutherozoa</taxon>
        <taxon>Asterozoa</taxon>
        <taxon>Asteroidea</taxon>
        <taxon>Valvatacea</taxon>
        <taxon>Valvatida</taxon>
        <taxon>Asterinidae</taxon>
        <taxon>Patiria</taxon>
    </lineage>
</organism>
<dbReference type="EnsemblMetazoa" id="XM_038194129.1">
    <property type="protein sequence ID" value="XP_038050057.1"/>
    <property type="gene ID" value="LOC119723463"/>
</dbReference>
<evidence type="ECO:0000256" key="3">
    <source>
        <dbReference type="ARBA" id="ARBA00022989"/>
    </source>
</evidence>
<evidence type="ECO:0000313" key="7">
    <source>
        <dbReference type="Proteomes" id="UP000887568"/>
    </source>
</evidence>
<keyword evidence="7" id="KW-1185">Reference proteome</keyword>
<evidence type="ECO:0000256" key="1">
    <source>
        <dbReference type="ARBA" id="ARBA00004141"/>
    </source>
</evidence>
<feature type="transmembrane region" description="Helical" evidence="5">
    <location>
        <begin position="148"/>
        <end position="172"/>
    </location>
</feature>
<name>A0A913ZE44_PATMI</name>
<feature type="transmembrane region" description="Helical" evidence="5">
    <location>
        <begin position="341"/>
        <end position="361"/>
    </location>
</feature>
<evidence type="ECO:0000313" key="6">
    <source>
        <dbReference type="EnsemblMetazoa" id="XP_038050057.1"/>
    </source>
</evidence>
<dbReference type="Gene3D" id="1.20.1250.20">
    <property type="entry name" value="MFS general substrate transporter like domains"/>
    <property type="match status" value="1"/>
</dbReference>
<feature type="transmembrane region" description="Helical" evidence="5">
    <location>
        <begin position="436"/>
        <end position="457"/>
    </location>
</feature>
<feature type="transmembrane region" description="Helical" evidence="5">
    <location>
        <begin position="312"/>
        <end position="334"/>
    </location>
</feature>
<dbReference type="InterPro" id="IPR011701">
    <property type="entry name" value="MFS"/>
</dbReference>
<reference evidence="6" key="1">
    <citation type="submission" date="2022-11" db="UniProtKB">
        <authorList>
            <consortium name="EnsemblMetazoa"/>
        </authorList>
    </citation>
    <scope>IDENTIFICATION</scope>
</reference>
<evidence type="ECO:0000256" key="4">
    <source>
        <dbReference type="ARBA" id="ARBA00023136"/>
    </source>
</evidence>
<dbReference type="GeneID" id="119723463"/>
<comment type="subcellular location">
    <subcellularLocation>
        <location evidence="1">Membrane</location>
        <topology evidence="1">Multi-pass membrane protein</topology>
    </subcellularLocation>
</comment>
<dbReference type="PANTHER" id="PTHR23507:SF1">
    <property type="entry name" value="FI18259P1-RELATED"/>
    <property type="match status" value="1"/>
</dbReference>
<evidence type="ECO:0000256" key="2">
    <source>
        <dbReference type="ARBA" id="ARBA00022692"/>
    </source>
</evidence>
<accession>A0A913ZE44</accession>
<keyword evidence="2 5" id="KW-0812">Transmembrane</keyword>
<dbReference type="SUPFAM" id="SSF103473">
    <property type="entry name" value="MFS general substrate transporter"/>
    <property type="match status" value="1"/>
</dbReference>
<dbReference type="OrthoDB" id="3026777at2759"/>
<dbReference type="RefSeq" id="XP_038050058.1">
    <property type="nucleotide sequence ID" value="XM_038194130.1"/>
</dbReference>
<feature type="transmembrane region" description="Helical" evidence="5">
    <location>
        <begin position="367"/>
        <end position="388"/>
    </location>
</feature>
<evidence type="ECO:0000256" key="5">
    <source>
        <dbReference type="SAM" id="Phobius"/>
    </source>
</evidence>
<feature type="transmembrane region" description="Helical" evidence="5">
    <location>
        <begin position="27"/>
        <end position="52"/>
    </location>
</feature>
<dbReference type="GO" id="GO:0016020">
    <property type="term" value="C:membrane"/>
    <property type="evidence" value="ECO:0007669"/>
    <property type="project" value="UniProtKB-SubCell"/>
</dbReference>
<dbReference type="AlphaFoldDB" id="A0A913ZE44"/>
<feature type="transmembrane region" description="Helical" evidence="5">
    <location>
        <begin position="275"/>
        <end position="292"/>
    </location>
</feature>
<protein>
    <submittedName>
        <fullName evidence="6">Uncharacterized protein</fullName>
    </submittedName>
</protein>
<feature type="transmembrane region" description="Helical" evidence="5">
    <location>
        <begin position="400"/>
        <end position="424"/>
    </location>
</feature>
<dbReference type="OMA" id="FYASLWP"/>
<dbReference type="GO" id="GO:0022857">
    <property type="term" value="F:transmembrane transporter activity"/>
    <property type="evidence" value="ECO:0007669"/>
    <property type="project" value="InterPro"/>
</dbReference>